<evidence type="ECO:0000256" key="5">
    <source>
        <dbReference type="RuleBase" id="RU003718"/>
    </source>
</evidence>
<dbReference type="InterPro" id="IPR002213">
    <property type="entry name" value="UDP_glucos_trans"/>
</dbReference>
<evidence type="ECO:0000256" key="2">
    <source>
        <dbReference type="ARBA" id="ARBA00009995"/>
    </source>
</evidence>
<dbReference type="GO" id="GO:0047213">
    <property type="term" value="F:anthocyanidin 3-O-glucosyltransferase activity"/>
    <property type="evidence" value="ECO:0007669"/>
    <property type="project" value="UniProtKB-EC"/>
</dbReference>
<evidence type="ECO:0000256" key="6">
    <source>
        <dbReference type="RuleBase" id="RU362057"/>
    </source>
</evidence>
<evidence type="ECO:0000256" key="3">
    <source>
        <dbReference type="ARBA" id="ARBA00022679"/>
    </source>
</evidence>
<accession>A0AAV2FYM0</accession>
<keyword evidence="5" id="KW-0328">Glycosyltransferase</keyword>
<gene>
    <name evidence="8" type="ORF">LTRI10_LOCUS43430</name>
</gene>
<dbReference type="CDD" id="cd03784">
    <property type="entry name" value="GT1_Gtf-like"/>
    <property type="match status" value="1"/>
</dbReference>
<sequence>MVELAKLLVHRHSTLVISLVIITSPSTATAAVTRYADSLAAAATPRVNLLRLSGEDDPSLPAGNAAVSMIESQRTRVREALLEFTPTARLAGFVLDMFCTSMLDVAEELGVPSYLFFPSGAAFLGFTFHIQALHDEEGFDAAAAAAESTEAELVFPGLVRPLPGKVLPSGLLHEEWAAGSYRMARDFRKSKGILVNTVKELESYAVDSLSRTENPKVYPVGPILNLKSGDTSFEEPSGFEDGEVIRWLDRQPESSVVFLCFGSMGGFCAEQVKEIACALESSGHRFLWSLRRLEGGPALIPKTTDYGDVREVLSEGFVDRTTEVGRVIGWAPQAAVLAHKSIGGFVSHCGWNSTLESMWFGVPMAAWPMYAEQQFNAFLLVKELEIAVEIRMDYRTESGEIVRAEEIERGIRSLMEQNNPRTERMKEFRNKVRAALMEGGSSSSSIAEFVEDIEINYRSESKEIETAEEIKRGTKSLMEPKTESLSKDKMKGISLQGQ</sequence>
<dbReference type="Pfam" id="PF00201">
    <property type="entry name" value="UDPGT"/>
    <property type="match status" value="1"/>
</dbReference>
<evidence type="ECO:0000256" key="7">
    <source>
        <dbReference type="SAM" id="MobiDB-lite"/>
    </source>
</evidence>
<evidence type="ECO:0000313" key="9">
    <source>
        <dbReference type="Proteomes" id="UP001497516"/>
    </source>
</evidence>
<name>A0AAV2FYM0_9ROSI</name>
<evidence type="ECO:0000256" key="1">
    <source>
        <dbReference type="ARBA" id="ARBA00004935"/>
    </source>
</evidence>
<dbReference type="FunFam" id="3.40.50.2000:FF:000056">
    <property type="entry name" value="Glycosyltransferase"/>
    <property type="match status" value="1"/>
</dbReference>
<feature type="region of interest" description="Disordered" evidence="7">
    <location>
        <begin position="468"/>
        <end position="498"/>
    </location>
</feature>
<evidence type="ECO:0000256" key="4">
    <source>
        <dbReference type="ARBA" id="ARBA00047606"/>
    </source>
</evidence>
<dbReference type="Proteomes" id="UP001497516">
    <property type="component" value="Chromosome 7"/>
</dbReference>
<dbReference type="SUPFAM" id="SSF53756">
    <property type="entry name" value="UDP-Glycosyltransferase/glycogen phosphorylase"/>
    <property type="match status" value="1"/>
</dbReference>
<dbReference type="EC" id="2.4.1.-" evidence="6"/>
<proteinExistence type="inferred from homology"/>
<protein>
    <recommendedName>
        <fullName evidence="6">Glycosyltransferase</fullName>
        <ecNumber evidence="6">2.4.1.-</ecNumber>
    </recommendedName>
</protein>
<comment type="similarity">
    <text evidence="2 5">Belongs to the UDP-glycosyltransferase family.</text>
</comment>
<dbReference type="EMBL" id="OZ034820">
    <property type="protein sequence ID" value="CAL1403499.1"/>
    <property type="molecule type" value="Genomic_DNA"/>
</dbReference>
<reference evidence="8 9" key="1">
    <citation type="submission" date="2024-04" db="EMBL/GenBank/DDBJ databases">
        <authorList>
            <person name="Fracassetti M."/>
        </authorList>
    </citation>
    <scope>NUCLEOTIDE SEQUENCE [LARGE SCALE GENOMIC DNA]</scope>
</reference>
<dbReference type="InterPro" id="IPR035595">
    <property type="entry name" value="UDP_glycos_trans_CS"/>
</dbReference>
<dbReference type="PANTHER" id="PTHR48048">
    <property type="entry name" value="GLYCOSYLTRANSFERASE"/>
    <property type="match status" value="1"/>
</dbReference>
<dbReference type="PANTHER" id="PTHR48048:SF45">
    <property type="entry name" value="GLYCOSYLTRANSFERASE"/>
    <property type="match status" value="1"/>
</dbReference>
<comment type="catalytic activity">
    <reaction evidence="4">
        <text>an anthocyanidin + UDP-alpha-D-glucose + H(+) = an anthocyanidin 3-O-beta-D-glucoside + UDP</text>
        <dbReference type="Rhea" id="RHEA:20093"/>
        <dbReference type="ChEBI" id="CHEBI:15378"/>
        <dbReference type="ChEBI" id="CHEBI:16307"/>
        <dbReference type="ChEBI" id="CHEBI:58223"/>
        <dbReference type="ChEBI" id="CHEBI:58885"/>
        <dbReference type="ChEBI" id="CHEBI:143576"/>
        <dbReference type="EC" id="2.4.1.115"/>
    </reaction>
</comment>
<organism evidence="8 9">
    <name type="scientific">Linum trigynum</name>
    <dbReference type="NCBI Taxonomy" id="586398"/>
    <lineage>
        <taxon>Eukaryota</taxon>
        <taxon>Viridiplantae</taxon>
        <taxon>Streptophyta</taxon>
        <taxon>Embryophyta</taxon>
        <taxon>Tracheophyta</taxon>
        <taxon>Spermatophyta</taxon>
        <taxon>Magnoliopsida</taxon>
        <taxon>eudicotyledons</taxon>
        <taxon>Gunneridae</taxon>
        <taxon>Pentapetalae</taxon>
        <taxon>rosids</taxon>
        <taxon>fabids</taxon>
        <taxon>Malpighiales</taxon>
        <taxon>Linaceae</taxon>
        <taxon>Linum</taxon>
    </lineage>
</organism>
<feature type="compositionally biased region" description="Basic and acidic residues" evidence="7">
    <location>
        <begin position="468"/>
        <end position="491"/>
    </location>
</feature>
<keyword evidence="3 5" id="KW-0808">Transferase</keyword>
<dbReference type="PROSITE" id="PS00375">
    <property type="entry name" value="UDPGT"/>
    <property type="match status" value="1"/>
</dbReference>
<dbReference type="AlphaFoldDB" id="A0AAV2FYM0"/>
<keyword evidence="9" id="KW-1185">Reference proteome</keyword>
<comment type="pathway">
    <text evidence="1">Pigment biosynthesis; anthocyanin biosynthesis.</text>
</comment>
<dbReference type="InterPro" id="IPR050481">
    <property type="entry name" value="UDP-glycosyltransf_plant"/>
</dbReference>
<dbReference type="Gene3D" id="3.40.50.2000">
    <property type="entry name" value="Glycogen Phosphorylase B"/>
    <property type="match status" value="2"/>
</dbReference>
<evidence type="ECO:0000313" key="8">
    <source>
        <dbReference type="EMBL" id="CAL1403499.1"/>
    </source>
</evidence>